<sequence>MTVTELYGGAIVTELPEGFVDVSEFREVPDDEEVFVLEGNGYPISLIFDLLELEHIEDLKKAHTNIIDDIMDFNGLNSTEYKILKEETYENDASYPVIVYTTAVSGSHAGPKKAPSGFENQPYIGVIATVRLHQGQTDMAITLNCPISEADGASTVEQMLSQDSPATIPLIQTCEAMMKQIVQKLHVRDWTLFA</sequence>
<reference evidence="5" key="1">
    <citation type="submission" date="2016-02" db="EMBL/GenBank/DDBJ databases">
        <title>Comparative genomics of biotechnologically important yeasts.</title>
        <authorList>
            <consortium name="DOE Joint Genome Institute"/>
            <person name="Riley R."/>
            <person name="Haridas S."/>
            <person name="Wolfe K.H."/>
            <person name="Lopes M.R."/>
            <person name="Hittinger C.T."/>
            <person name="Goker M."/>
            <person name="Salamov A."/>
            <person name="Wisecaver J."/>
            <person name="Long T.M."/>
            <person name="Aerts A.L."/>
            <person name="Barry K."/>
            <person name="Choi C."/>
            <person name="Clum A."/>
            <person name="Coughlan A.Y."/>
            <person name="Deshpande S."/>
            <person name="Douglass A.P."/>
            <person name="Hanson S.J."/>
            <person name="Klenk H.-P."/>
            <person name="Labutti K."/>
            <person name="Lapidus A."/>
            <person name="Lindquist E."/>
            <person name="Lipzen A."/>
            <person name="Meier-Kolthoff J.P."/>
            <person name="Ohm R.A."/>
            <person name="Otillar R.P."/>
            <person name="Pangilinan J."/>
            <person name="Peng Y."/>
            <person name="Rokas A."/>
            <person name="Rosa C.A."/>
            <person name="Scheuner C."/>
            <person name="Sibirny A.A."/>
            <person name="Slot J.C."/>
            <person name="Stielow J.B."/>
            <person name="Sun H."/>
            <person name="Kurtzman C.P."/>
            <person name="Blackwell M."/>
            <person name="Jeffries T.W."/>
            <person name="Grigoriev I.V."/>
        </authorList>
    </citation>
    <scope>NUCLEOTIDE SEQUENCE [LARGE SCALE GENOMIC DNA]</scope>
    <source>
        <strain evidence="5">NRRL Y-17796</strain>
    </source>
</reference>
<evidence type="ECO:0000256" key="2">
    <source>
        <dbReference type="ARBA" id="ARBA00022448"/>
    </source>
</evidence>
<dbReference type="Pfam" id="PF04603">
    <property type="entry name" value="Mog1"/>
    <property type="match status" value="1"/>
</dbReference>
<proteinExistence type="inferred from homology"/>
<dbReference type="SUPFAM" id="SSF55724">
    <property type="entry name" value="Mog1p/PsbP-like"/>
    <property type="match status" value="1"/>
</dbReference>
<dbReference type="GO" id="GO:0031267">
    <property type="term" value="F:small GTPase binding"/>
    <property type="evidence" value="ECO:0007669"/>
    <property type="project" value="TreeGrafter"/>
</dbReference>
<dbReference type="GO" id="GO:0005634">
    <property type="term" value="C:nucleus"/>
    <property type="evidence" value="ECO:0007669"/>
    <property type="project" value="TreeGrafter"/>
</dbReference>
<dbReference type="InterPro" id="IPR016123">
    <property type="entry name" value="Mog1/PsbP_a/b/a-sand"/>
</dbReference>
<dbReference type="PANTHER" id="PTHR15837:SF0">
    <property type="entry name" value="RAN GUANINE NUCLEOTIDE RELEASE FACTOR"/>
    <property type="match status" value="1"/>
</dbReference>
<keyword evidence="3" id="KW-0653">Protein transport</keyword>
<evidence type="ECO:0000313" key="5">
    <source>
        <dbReference type="Proteomes" id="UP000095023"/>
    </source>
</evidence>
<accession>A0A1E4TKB0</accession>
<dbReference type="Proteomes" id="UP000095023">
    <property type="component" value="Unassembled WGS sequence"/>
</dbReference>
<protein>
    <recommendedName>
        <fullName evidence="6">Mog1p/PsbP-like protein</fullName>
    </recommendedName>
</protein>
<name>A0A1E4TKB0_9ASCO</name>
<dbReference type="GO" id="GO:0006606">
    <property type="term" value="P:protein import into nucleus"/>
    <property type="evidence" value="ECO:0007669"/>
    <property type="project" value="TreeGrafter"/>
</dbReference>
<comment type="similarity">
    <text evidence="1">Belongs to the MOG1 family.</text>
</comment>
<organism evidence="4 5">
    <name type="scientific">Tortispora caseinolytica NRRL Y-17796</name>
    <dbReference type="NCBI Taxonomy" id="767744"/>
    <lineage>
        <taxon>Eukaryota</taxon>
        <taxon>Fungi</taxon>
        <taxon>Dikarya</taxon>
        <taxon>Ascomycota</taxon>
        <taxon>Saccharomycotina</taxon>
        <taxon>Trigonopsidomycetes</taxon>
        <taxon>Trigonopsidales</taxon>
        <taxon>Trigonopsidaceae</taxon>
        <taxon>Tortispora</taxon>
    </lineage>
</organism>
<dbReference type="AlphaFoldDB" id="A0A1E4TKB0"/>
<dbReference type="OrthoDB" id="10255285at2759"/>
<gene>
    <name evidence="4" type="ORF">CANCADRAFT_30422</name>
</gene>
<dbReference type="InterPro" id="IPR007681">
    <property type="entry name" value="Mog1"/>
</dbReference>
<evidence type="ECO:0008006" key="6">
    <source>
        <dbReference type="Google" id="ProtNLM"/>
    </source>
</evidence>
<dbReference type="GO" id="GO:0005085">
    <property type="term" value="F:guanyl-nucleotide exchange factor activity"/>
    <property type="evidence" value="ECO:0007669"/>
    <property type="project" value="TreeGrafter"/>
</dbReference>
<keyword evidence="5" id="KW-1185">Reference proteome</keyword>
<evidence type="ECO:0000256" key="3">
    <source>
        <dbReference type="ARBA" id="ARBA00022927"/>
    </source>
</evidence>
<keyword evidence="2" id="KW-0813">Transport</keyword>
<evidence type="ECO:0000256" key="1">
    <source>
        <dbReference type="ARBA" id="ARBA00010307"/>
    </source>
</evidence>
<dbReference type="EMBL" id="KV453841">
    <property type="protein sequence ID" value="ODV92183.1"/>
    <property type="molecule type" value="Genomic_DNA"/>
</dbReference>
<dbReference type="PANTHER" id="PTHR15837">
    <property type="entry name" value="RAN GUANINE NUCLEOTIDE RELEASE FACTOR"/>
    <property type="match status" value="1"/>
</dbReference>
<evidence type="ECO:0000313" key="4">
    <source>
        <dbReference type="EMBL" id="ODV92183.1"/>
    </source>
</evidence>
<dbReference type="Gene3D" id="3.40.1000.10">
    <property type="entry name" value="Mog1/PsbP, alpha/beta/alpha sandwich"/>
    <property type="match status" value="1"/>
</dbReference>